<dbReference type="InterPro" id="IPR014031">
    <property type="entry name" value="Ketoacyl_synth_C"/>
</dbReference>
<gene>
    <name evidence="12" type="ORF">OXX778_LOCUS11766</name>
</gene>
<dbReference type="NCBIfam" id="NF005589">
    <property type="entry name" value="PRK07314.1"/>
    <property type="match status" value="1"/>
</dbReference>
<dbReference type="PANTHER" id="PTHR11712:SF336">
    <property type="entry name" value="3-OXOACYL-[ACYL-CARRIER-PROTEIN] SYNTHASE, MITOCHONDRIAL"/>
    <property type="match status" value="1"/>
</dbReference>
<dbReference type="PROSITE" id="PS00606">
    <property type="entry name" value="KS3_1"/>
    <property type="match status" value="1"/>
</dbReference>
<evidence type="ECO:0000256" key="2">
    <source>
        <dbReference type="ARBA" id="ARBA00022516"/>
    </source>
</evidence>
<dbReference type="AlphaFoldDB" id="A0A814A4H1"/>
<name>A0A814A4H1_9BILA</name>
<dbReference type="SUPFAM" id="SSF53901">
    <property type="entry name" value="Thiolase-like"/>
    <property type="match status" value="2"/>
</dbReference>
<evidence type="ECO:0000313" key="12">
    <source>
        <dbReference type="EMBL" id="CAF0908398.1"/>
    </source>
</evidence>
<sequence length="430" mass="46328">MSRQRVVVTGLGLLSPIGYNINENWSNLLNGKSGIKPLISEEYKNLPCRIAGQIDRDKLADNLLSTSIIRKSDLKSMSWANIFALAAADEAIRDSGWTPGEENLRAGVSFGTGMSGMLETSEAAVNLKNQKSYKTLSPYFVPKILPNLSSGLVSIKYKLKGPSHCVTTACAAGTHAISDGFNFIRNGLVDVMVCGATEACIHPVSIAGFCVMRALASKFNDRPLEASRPFDLDRDGFVMSEGAGVLILESLEHAEKRNAKIYAEIFGSGLNADANHITNPSPNGDGAFRCMSLAIQDSKIRPEDLNYINCHATSTPAGDLAEITAIKRLFKEKYLSHDVYISSMKGALGHLLGAAGAAETILTVLACKNKVLPFNLNLETIDSKLDINEIPQLKIIQKEPIELNANKIIALKNSFGFGGTNASLCLGSYE</sequence>
<dbReference type="Pfam" id="PF02801">
    <property type="entry name" value="Ketoacyl-synt_C"/>
    <property type="match status" value="1"/>
</dbReference>
<keyword evidence="5" id="KW-0443">Lipid metabolism</keyword>
<dbReference type="InterPro" id="IPR020841">
    <property type="entry name" value="PKS_Beta-ketoAc_synthase_dom"/>
</dbReference>
<keyword evidence="6 8" id="KW-0275">Fatty acid biosynthesis</keyword>
<dbReference type="Pfam" id="PF00109">
    <property type="entry name" value="ketoacyl-synt"/>
    <property type="match status" value="1"/>
</dbReference>
<reference evidence="12" key="1">
    <citation type="submission" date="2021-02" db="EMBL/GenBank/DDBJ databases">
        <authorList>
            <person name="Nowell W R."/>
        </authorList>
    </citation>
    <scope>NUCLEOTIDE SEQUENCE</scope>
    <source>
        <strain evidence="12">Ploen Becks lab</strain>
    </source>
</reference>
<dbReference type="FunFam" id="3.40.47.10:FF:000018">
    <property type="entry name" value="3-oxoacyl-[acyl-carrier-protein] synthase 2"/>
    <property type="match status" value="1"/>
</dbReference>
<keyword evidence="3 8" id="KW-0808">Transferase</keyword>
<evidence type="ECO:0000259" key="11">
    <source>
        <dbReference type="PROSITE" id="PS52004"/>
    </source>
</evidence>
<dbReference type="Gene3D" id="3.40.47.10">
    <property type="match status" value="1"/>
</dbReference>
<dbReference type="OrthoDB" id="5334845at2759"/>
<evidence type="ECO:0000256" key="6">
    <source>
        <dbReference type="ARBA" id="ARBA00023160"/>
    </source>
</evidence>
<dbReference type="PROSITE" id="PS52004">
    <property type="entry name" value="KS3_2"/>
    <property type="match status" value="1"/>
</dbReference>
<evidence type="ECO:0000256" key="10">
    <source>
        <dbReference type="RuleBase" id="RU003694"/>
    </source>
</evidence>
<evidence type="ECO:0000256" key="4">
    <source>
        <dbReference type="ARBA" id="ARBA00022832"/>
    </source>
</evidence>
<dbReference type="PANTHER" id="PTHR11712">
    <property type="entry name" value="POLYKETIDE SYNTHASE-RELATED"/>
    <property type="match status" value="1"/>
</dbReference>
<feature type="domain" description="Ketosynthase family 3 (KS3)" evidence="11">
    <location>
        <begin position="3"/>
        <end position="428"/>
    </location>
</feature>
<evidence type="ECO:0000313" key="13">
    <source>
        <dbReference type="Proteomes" id="UP000663879"/>
    </source>
</evidence>
<dbReference type="GO" id="GO:0004315">
    <property type="term" value="F:3-oxoacyl-[acyl-carrier-protein] synthase activity"/>
    <property type="evidence" value="ECO:0007669"/>
    <property type="project" value="InterPro"/>
</dbReference>
<comment type="similarity">
    <text evidence="1 8 10">Belongs to the thiolase-like superfamily. Beta-ketoacyl-ACP synthases family.</text>
</comment>
<dbReference type="InterPro" id="IPR017568">
    <property type="entry name" value="3-oxoacyl-ACP_synth-2"/>
</dbReference>
<dbReference type="CDD" id="cd00834">
    <property type="entry name" value="KAS_I_II"/>
    <property type="match status" value="1"/>
</dbReference>
<dbReference type="PIRSF" id="PIRSF000447">
    <property type="entry name" value="KAS_II"/>
    <property type="match status" value="1"/>
</dbReference>
<feature type="active site" description="For beta-ketoacyl synthase activity" evidence="9">
    <location>
        <position position="170"/>
    </location>
</feature>
<evidence type="ECO:0000256" key="3">
    <source>
        <dbReference type="ARBA" id="ARBA00022679"/>
    </source>
</evidence>
<evidence type="ECO:0000256" key="7">
    <source>
        <dbReference type="ARBA" id="ARBA00023315"/>
    </source>
</evidence>
<dbReference type="SMART" id="SM00825">
    <property type="entry name" value="PKS_KS"/>
    <property type="match status" value="1"/>
</dbReference>
<dbReference type="GO" id="GO:0005739">
    <property type="term" value="C:mitochondrion"/>
    <property type="evidence" value="ECO:0007669"/>
    <property type="project" value="TreeGrafter"/>
</dbReference>
<comment type="caution">
    <text evidence="12">The sequence shown here is derived from an EMBL/GenBank/DDBJ whole genome shotgun (WGS) entry which is preliminary data.</text>
</comment>
<protein>
    <recommendedName>
        <fullName evidence="8">3-oxoacyl-[acyl-carrier-protein] synthase</fullName>
    </recommendedName>
</protein>
<keyword evidence="2 8" id="KW-0444">Lipid biosynthesis</keyword>
<dbReference type="InterPro" id="IPR016039">
    <property type="entry name" value="Thiolase-like"/>
</dbReference>
<proteinExistence type="inferred from homology"/>
<dbReference type="InterPro" id="IPR014030">
    <property type="entry name" value="Ketoacyl_synth_N"/>
</dbReference>
<dbReference type="GO" id="GO:0006633">
    <property type="term" value="P:fatty acid biosynthetic process"/>
    <property type="evidence" value="ECO:0007669"/>
    <property type="project" value="UniProtKB-KW"/>
</dbReference>
<evidence type="ECO:0000256" key="8">
    <source>
        <dbReference type="PIRNR" id="PIRNR000447"/>
    </source>
</evidence>
<evidence type="ECO:0000256" key="5">
    <source>
        <dbReference type="ARBA" id="ARBA00023098"/>
    </source>
</evidence>
<dbReference type="InterPro" id="IPR000794">
    <property type="entry name" value="Beta-ketoacyl_synthase"/>
</dbReference>
<organism evidence="12 13">
    <name type="scientific">Brachionus calyciflorus</name>
    <dbReference type="NCBI Taxonomy" id="104777"/>
    <lineage>
        <taxon>Eukaryota</taxon>
        <taxon>Metazoa</taxon>
        <taxon>Spiralia</taxon>
        <taxon>Gnathifera</taxon>
        <taxon>Rotifera</taxon>
        <taxon>Eurotatoria</taxon>
        <taxon>Monogononta</taxon>
        <taxon>Pseudotrocha</taxon>
        <taxon>Ploima</taxon>
        <taxon>Brachionidae</taxon>
        <taxon>Brachionus</taxon>
    </lineage>
</organism>
<accession>A0A814A4H1</accession>
<keyword evidence="4" id="KW-0276">Fatty acid metabolism</keyword>
<evidence type="ECO:0000256" key="1">
    <source>
        <dbReference type="ARBA" id="ARBA00008467"/>
    </source>
</evidence>
<evidence type="ECO:0000256" key="9">
    <source>
        <dbReference type="PIRSR" id="PIRSR000447-1"/>
    </source>
</evidence>
<dbReference type="Proteomes" id="UP000663879">
    <property type="component" value="Unassembled WGS sequence"/>
</dbReference>
<dbReference type="InterPro" id="IPR018201">
    <property type="entry name" value="Ketoacyl_synth_AS"/>
</dbReference>
<keyword evidence="13" id="KW-1185">Reference proteome</keyword>
<keyword evidence="7" id="KW-0012">Acyltransferase</keyword>
<dbReference type="EMBL" id="CAJNOC010002038">
    <property type="protein sequence ID" value="CAF0908398.1"/>
    <property type="molecule type" value="Genomic_DNA"/>
</dbReference>